<gene>
    <name evidence="1" type="ORF">PVAP13_3NG210900</name>
</gene>
<dbReference type="AlphaFoldDB" id="A0A8T0UDD0"/>
<accession>A0A8T0UDD0</accession>
<reference evidence="1" key="1">
    <citation type="submission" date="2020-05" db="EMBL/GenBank/DDBJ databases">
        <title>WGS assembly of Panicum virgatum.</title>
        <authorList>
            <person name="Lovell J.T."/>
            <person name="Jenkins J."/>
            <person name="Shu S."/>
            <person name="Juenger T.E."/>
            <person name="Schmutz J."/>
        </authorList>
    </citation>
    <scope>NUCLEOTIDE SEQUENCE</scope>
    <source>
        <strain evidence="1">AP13</strain>
    </source>
</reference>
<dbReference type="Proteomes" id="UP000823388">
    <property type="component" value="Chromosome 3N"/>
</dbReference>
<name>A0A8T0UDD0_PANVG</name>
<evidence type="ECO:0000313" key="1">
    <source>
        <dbReference type="EMBL" id="KAG2620670.1"/>
    </source>
</evidence>
<proteinExistence type="predicted"/>
<dbReference type="EMBL" id="CM029042">
    <property type="protein sequence ID" value="KAG2620670.1"/>
    <property type="molecule type" value="Genomic_DNA"/>
</dbReference>
<organism evidence="1 2">
    <name type="scientific">Panicum virgatum</name>
    <name type="common">Blackwell switchgrass</name>
    <dbReference type="NCBI Taxonomy" id="38727"/>
    <lineage>
        <taxon>Eukaryota</taxon>
        <taxon>Viridiplantae</taxon>
        <taxon>Streptophyta</taxon>
        <taxon>Embryophyta</taxon>
        <taxon>Tracheophyta</taxon>
        <taxon>Spermatophyta</taxon>
        <taxon>Magnoliopsida</taxon>
        <taxon>Liliopsida</taxon>
        <taxon>Poales</taxon>
        <taxon>Poaceae</taxon>
        <taxon>PACMAD clade</taxon>
        <taxon>Panicoideae</taxon>
        <taxon>Panicodae</taxon>
        <taxon>Paniceae</taxon>
        <taxon>Panicinae</taxon>
        <taxon>Panicum</taxon>
        <taxon>Panicum sect. Hiantes</taxon>
    </lineage>
</organism>
<dbReference type="PANTHER" id="PTHR35762">
    <property type="entry name" value="TRANSMEMBRANE PROTEIN"/>
    <property type="match status" value="1"/>
</dbReference>
<evidence type="ECO:0000313" key="2">
    <source>
        <dbReference type="Proteomes" id="UP000823388"/>
    </source>
</evidence>
<keyword evidence="2" id="KW-1185">Reference proteome</keyword>
<sequence length="147" mass="16918">MLQDSQKLEDIMLTEVWLPTIKGKQEQENMMAMVVDQEKGASVRNEGRETSVGKDGVRVNQCKEKVNRLVLHNIGEVRGEAEEGGDLELELGEEVSGDVQRERAMEEESEEWDLPTADELNRRVEDFVARFNMERQLEEARMLVCCY</sequence>
<protein>
    <submittedName>
        <fullName evidence="1">Uncharacterized protein</fullName>
    </submittedName>
</protein>
<dbReference type="EMBL" id="CM029042">
    <property type="protein sequence ID" value="KAG2620672.1"/>
    <property type="molecule type" value="Genomic_DNA"/>
</dbReference>
<comment type="caution">
    <text evidence="1">The sequence shown here is derived from an EMBL/GenBank/DDBJ whole genome shotgun (WGS) entry which is preliminary data.</text>
</comment>
<dbReference type="EMBL" id="CM029042">
    <property type="protein sequence ID" value="KAG2620671.1"/>
    <property type="molecule type" value="Genomic_DNA"/>
</dbReference>
<dbReference type="PANTHER" id="PTHR35762:SF8">
    <property type="entry name" value="EXPRESSED PROTEIN"/>
    <property type="match status" value="1"/>
</dbReference>